<dbReference type="EMBL" id="BAABKB010000023">
    <property type="protein sequence ID" value="GAA5023193.1"/>
    <property type="molecule type" value="Genomic_DNA"/>
</dbReference>
<gene>
    <name evidence="2" type="ORF">GCM10023335_55760</name>
</gene>
<comment type="caution">
    <text evidence="2">The sequence shown here is derived from an EMBL/GenBank/DDBJ whole genome shotgun (WGS) entry which is preliminary data.</text>
</comment>
<dbReference type="Proteomes" id="UP001501759">
    <property type="component" value="Unassembled WGS sequence"/>
</dbReference>
<proteinExistence type="predicted"/>
<feature type="compositionally biased region" description="Polar residues" evidence="1">
    <location>
        <begin position="43"/>
        <end position="52"/>
    </location>
</feature>
<feature type="region of interest" description="Disordered" evidence="1">
    <location>
        <begin position="1"/>
        <end position="70"/>
    </location>
</feature>
<evidence type="ECO:0000256" key="1">
    <source>
        <dbReference type="SAM" id="MobiDB-lite"/>
    </source>
</evidence>
<evidence type="ECO:0000313" key="3">
    <source>
        <dbReference type="Proteomes" id="UP001501759"/>
    </source>
</evidence>
<reference evidence="3" key="1">
    <citation type="journal article" date="2019" name="Int. J. Syst. Evol. Microbiol.">
        <title>The Global Catalogue of Microorganisms (GCM) 10K type strain sequencing project: providing services to taxonomists for standard genome sequencing and annotation.</title>
        <authorList>
            <consortium name="The Broad Institute Genomics Platform"/>
            <consortium name="The Broad Institute Genome Sequencing Center for Infectious Disease"/>
            <person name="Wu L."/>
            <person name="Ma J."/>
        </authorList>
    </citation>
    <scope>NUCLEOTIDE SEQUENCE [LARGE SCALE GENOMIC DNA]</scope>
    <source>
        <strain evidence="3">JCM 18409</strain>
    </source>
</reference>
<name>A0ABP9J9D4_9ACTN</name>
<evidence type="ECO:0000313" key="2">
    <source>
        <dbReference type="EMBL" id="GAA5023193.1"/>
    </source>
</evidence>
<organism evidence="2 3">
    <name type="scientific">Streptomyces siamensis</name>
    <dbReference type="NCBI Taxonomy" id="1274986"/>
    <lineage>
        <taxon>Bacteria</taxon>
        <taxon>Bacillati</taxon>
        <taxon>Actinomycetota</taxon>
        <taxon>Actinomycetes</taxon>
        <taxon>Kitasatosporales</taxon>
        <taxon>Streptomycetaceae</taxon>
        <taxon>Streptomyces</taxon>
    </lineage>
</organism>
<accession>A0ABP9J9D4</accession>
<keyword evidence="3" id="KW-1185">Reference proteome</keyword>
<sequence>MTADEDKPYGTEQDPYAPAQRPGREPVYLRLVDGAGSGCPRTAGTSSPQQLMSGHHRAMSGVSGPRPRSS</sequence>
<protein>
    <submittedName>
        <fullName evidence="2">Uncharacterized protein</fullName>
    </submittedName>
</protein>